<protein>
    <recommendedName>
        <fullName evidence="7">Oxygen tolerance</fullName>
    </recommendedName>
</protein>
<reference evidence="5" key="2">
    <citation type="submission" date="2010-08" db="EMBL/GenBank/DDBJ databases">
        <title>Complete sequence of Fibrobacter succinogenes subsp. succinogenes S85.</title>
        <authorList>
            <person name="Durkin A.S."/>
            <person name="Nelson K.E."/>
            <person name="Morrison M."/>
            <person name="Forsberg C.W."/>
            <person name="Wilson D.B."/>
            <person name="Russell J.B."/>
            <person name="Cann I.K.O."/>
            <person name="Mackie R.I."/>
            <person name="White B.A."/>
        </authorList>
    </citation>
    <scope>NUCLEOTIDE SEQUENCE [LARGE SCALE GENOMIC DNA]</scope>
    <source>
        <strain evidence="5">ATCC 19169 / S85</strain>
    </source>
</reference>
<evidence type="ECO:0000256" key="2">
    <source>
        <dbReference type="SAM" id="SignalP"/>
    </source>
</evidence>
<sequence length="316" mass="35581">MSRFTSLKSFKFFFSLALLLVVSANAFDLTVKANVDNAQVFIGDKFNYEIQVTAPENAIVDLPSFVGNLGSFEVKEMKNEKITEGMPKGTAKFTWLATLNTFVSGDFLIAPQEVNAVVGTDTVKTHTDPVAVKVSNRTTGEEADILEVEDPLSDPRLPQWLYVLLAVLGVALLVFLGWFLHKKFAKRGEAPQLPPYEEAVLALKNLRNKNYLAEGNQGDYFMSLGFITRRYIERRFEVDILDATVAELKKRMAHVAGLPQAYKESVVTLAVETEPVKFAKMKLEGERCKFWDEWADRLLEDTKPMPEEEKEKKGKS</sequence>
<keyword evidence="2" id="KW-0732">Signal</keyword>
<feature type="chain" id="PRO_5003002379" description="Oxygen tolerance" evidence="2">
    <location>
        <begin position="27"/>
        <end position="316"/>
    </location>
</feature>
<keyword evidence="6" id="KW-1185">Reference proteome</keyword>
<name>C9RR46_FIBSS</name>
<evidence type="ECO:0000256" key="1">
    <source>
        <dbReference type="SAM" id="Phobius"/>
    </source>
</evidence>
<feature type="transmembrane region" description="Helical" evidence="1">
    <location>
        <begin position="160"/>
        <end position="180"/>
    </location>
</feature>
<dbReference type="AlphaFoldDB" id="C9RR46"/>
<accession>C9RR46</accession>
<organism evidence="4 5">
    <name type="scientific">Fibrobacter succinogenes (strain ATCC 19169 / S85)</name>
    <dbReference type="NCBI Taxonomy" id="59374"/>
    <lineage>
        <taxon>Bacteria</taxon>
        <taxon>Pseudomonadati</taxon>
        <taxon>Fibrobacterota</taxon>
        <taxon>Fibrobacteria</taxon>
        <taxon>Fibrobacterales</taxon>
        <taxon>Fibrobacteraceae</taxon>
        <taxon>Fibrobacter</taxon>
    </lineage>
</organism>
<dbReference type="STRING" id="59374.FSU_1905"/>
<evidence type="ECO:0000313" key="6">
    <source>
        <dbReference type="Proteomes" id="UP000001497"/>
    </source>
</evidence>
<evidence type="ECO:0000313" key="3">
    <source>
        <dbReference type="EMBL" id="ACX75032.1"/>
    </source>
</evidence>
<keyword evidence="1" id="KW-0812">Transmembrane</keyword>
<reference evidence="3 6" key="1">
    <citation type="submission" date="2009-10" db="EMBL/GenBank/DDBJ databases">
        <title>Complete sequence of Fibrobacter succinogenes subsp. succinogenes S85.</title>
        <authorList>
            <consortium name="US DOE Joint Genome Institute"/>
            <person name="Lucas S."/>
            <person name="Copeland A."/>
            <person name="Lapidus A."/>
            <person name="Glavina del Rio T."/>
            <person name="Tice H."/>
            <person name="Bruce D."/>
            <person name="Goodwin L."/>
            <person name="Pitluck S."/>
            <person name="Chertkov O."/>
            <person name="Detter J.C."/>
            <person name="Han C."/>
            <person name="Tapia R."/>
            <person name="Larimer F."/>
            <person name="Land M."/>
            <person name="Hauser L."/>
            <person name="Kyrpides N."/>
            <person name="Mikhailova N."/>
            <person name="Weimer P.J."/>
            <person name="Stevenson D.M."/>
            <person name="Boyum J."/>
            <person name="Brumm P.I."/>
            <person name="Mead D."/>
        </authorList>
    </citation>
    <scope>NUCLEOTIDE SEQUENCE [LARGE SCALE GENOMIC DNA]</scope>
    <source>
        <strain evidence="6">ATCC 19169 / S85</strain>
        <strain evidence="3">S85</strain>
    </source>
</reference>
<reference evidence="4" key="3">
    <citation type="submission" date="2010-08" db="EMBL/GenBank/DDBJ databases">
        <authorList>
            <person name="Durkin A.S."/>
            <person name="Nelson K.E."/>
            <person name="Morrison M."/>
            <person name="Forsberg C.W."/>
            <person name="Wilson D.B."/>
            <person name="Russell J.B."/>
            <person name="Cann I.K.O."/>
            <person name="Mackie R.I."/>
            <person name="White B.A."/>
        </authorList>
    </citation>
    <scope>NUCLEOTIDE SEQUENCE</scope>
    <source>
        <strain evidence="4">S85</strain>
    </source>
</reference>
<dbReference type="eggNOG" id="COG3088">
    <property type="taxonomic scope" value="Bacteria"/>
</dbReference>
<evidence type="ECO:0000313" key="4">
    <source>
        <dbReference type="EMBL" id="ADL26455.1"/>
    </source>
</evidence>
<feature type="signal peptide" evidence="2">
    <location>
        <begin position="1"/>
        <end position="26"/>
    </location>
</feature>
<dbReference type="EMBL" id="CP001792">
    <property type="protein sequence ID" value="ACX75032.1"/>
    <property type="molecule type" value="Genomic_DNA"/>
</dbReference>
<dbReference type="EMBL" id="CP002158">
    <property type="protein sequence ID" value="ADL26455.1"/>
    <property type="molecule type" value="Genomic_DNA"/>
</dbReference>
<dbReference type="KEGG" id="fsc:FSU_1905"/>
<dbReference type="Proteomes" id="UP000000517">
    <property type="component" value="Chromosome"/>
</dbReference>
<dbReference type="HOGENOM" id="CLU_060895_0_0_0"/>
<keyword evidence="1" id="KW-1133">Transmembrane helix</keyword>
<dbReference type="Proteomes" id="UP000001497">
    <property type="component" value="Chromosome"/>
</dbReference>
<evidence type="ECO:0000313" key="5">
    <source>
        <dbReference type="Proteomes" id="UP000000517"/>
    </source>
</evidence>
<proteinExistence type="predicted"/>
<gene>
    <name evidence="3" type="ordered locus">Fisuc_1435</name>
    <name evidence="4" type="ordered locus">FSU_1905</name>
</gene>
<dbReference type="OrthoDB" id="9807384at2"/>
<keyword evidence="1" id="KW-0472">Membrane</keyword>
<dbReference type="RefSeq" id="WP_014546127.1">
    <property type="nucleotide sequence ID" value="NC_017448.1"/>
</dbReference>
<dbReference type="KEGG" id="fsu:Fisuc_1435"/>
<evidence type="ECO:0008006" key="7">
    <source>
        <dbReference type="Google" id="ProtNLM"/>
    </source>
</evidence>